<sequence length="165" mass="18817">METLVSLKIQDTSTRYNILQRLGFGGQGTVYLAEDLEDPEQKLVALKQQDLDQMLGTIKNSILRQHQCLQCQLCTRCKHCQSCDTCKHKPLTVQGNSDLELLEESANEAKGILSKELLRLLREISSIQLKHLNIEDIYDSYISTDSKFIIISELAQQDLESYVEK</sequence>
<evidence type="ECO:0000313" key="2">
    <source>
        <dbReference type="EMBL" id="CDW72183.1"/>
    </source>
</evidence>
<dbReference type="SUPFAM" id="SSF56112">
    <property type="entry name" value="Protein kinase-like (PK-like)"/>
    <property type="match status" value="1"/>
</dbReference>
<keyword evidence="3" id="KW-1185">Reference proteome</keyword>
<feature type="domain" description="Protein kinase" evidence="1">
    <location>
        <begin position="16"/>
        <end position="165"/>
    </location>
</feature>
<dbReference type="GO" id="GO:0005524">
    <property type="term" value="F:ATP binding"/>
    <property type="evidence" value="ECO:0007669"/>
    <property type="project" value="InterPro"/>
</dbReference>
<gene>
    <name evidence="2" type="primary">Contig19820.g21018</name>
    <name evidence="2" type="ORF">STYLEM_1138</name>
</gene>
<dbReference type="OrthoDB" id="5979581at2759"/>
<dbReference type="Gene3D" id="3.30.200.20">
    <property type="entry name" value="Phosphorylase Kinase, domain 1"/>
    <property type="match status" value="1"/>
</dbReference>
<proteinExistence type="predicted"/>
<dbReference type="EMBL" id="CCKQ01001076">
    <property type="protein sequence ID" value="CDW72183.1"/>
    <property type="molecule type" value="Genomic_DNA"/>
</dbReference>
<dbReference type="GO" id="GO:0004672">
    <property type="term" value="F:protein kinase activity"/>
    <property type="evidence" value="ECO:0007669"/>
    <property type="project" value="InterPro"/>
</dbReference>
<protein>
    <recommendedName>
        <fullName evidence="1">Protein kinase domain-containing protein</fullName>
    </recommendedName>
</protein>
<dbReference type="InParanoid" id="A0A077ZQI9"/>
<dbReference type="AlphaFoldDB" id="A0A077ZQI9"/>
<reference evidence="2 3" key="1">
    <citation type="submission" date="2014-06" db="EMBL/GenBank/DDBJ databases">
        <authorList>
            <person name="Swart Estienne"/>
        </authorList>
    </citation>
    <scope>NUCLEOTIDE SEQUENCE [LARGE SCALE GENOMIC DNA]</scope>
    <source>
        <strain evidence="2 3">130c</strain>
    </source>
</reference>
<accession>A0A077ZQI9</accession>
<organism evidence="2 3">
    <name type="scientific">Stylonychia lemnae</name>
    <name type="common">Ciliate</name>
    <dbReference type="NCBI Taxonomy" id="5949"/>
    <lineage>
        <taxon>Eukaryota</taxon>
        <taxon>Sar</taxon>
        <taxon>Alveolata</taxon>
        <taxon>Ciliophora</taxon>
        <taxon>Intramacronucleata</taxon>
        <taxon>Spirotrichea</taxon>
        <taxon>Stichotrichia</taxon>
        <taxon>Sporadotrichida</taxon>
        <taxon>Oxytrichidae</taxon>
        <taxon>Stylonychinae</taxon>
        <taxon>Stylonychia</taxon>
    </lineage>
</organism>
<dbReference type="InterPro" id="IPR011009">
    <property type="entry name" value="Kinase-like_dom_sf"/>
</dbReference>
<dbReference type="PROSITE" id="PS50011">
    <property type="entry name" value="PROTEIN_KINASE_DOM"/>
    <property type="match status" value="1"/>
</dbReference>
<dbReference type="Proteomes" id="UP000039865">
    <property type="component" value="Unassembled WGS sequence"/>
</dbReference>
<evidence type="ECO:0000313" key="3">
    <source>
        <dbReference type="Proteomes" id="UP000039865"/>
    </source>
</evidence>
<evidence type="ECO:0000259" key="1">
    <source>
        <dbReference type="PROSITE" id="PS50011"/>
    </source>
</evidence>
<name>A0A077ZQI9_STYLE</name>
<dbReference type="InterPro" id="IPR000719">
    <property type="entry name" value="Prot_kinase_dom"/>
</dbReference>